<accession>A0A5J9UU19</accession>
<dbReference type="PANTHER" id="PTHR32141">
    <property type="match status" value="1"/>
</dbReference>
<name>A0A5J9UU19_9POAL</name>
<feature type="compositionally biased region" description="Pro residues" evidence="1">
    <location>
        <begin position="32"/>
        <end position="49"/>
    </location>
</feature>
<dbReference type="PANTHER" id="PTHR32141:SF168">
    <property type="entry name" value="OS12G0595200 PROTEIN"/>
    <property type="match status" value="1"/>
</dbReference>
<dbReference type="Gramene" id="TVU27025">
    <property type="protein sequence ID" value="TVU27025"/>
    <property type="gene ID" value="EJB05_29603"/>
</dbReference>
<keyword evidence="4" id="KW-1185">Reference proteome</keyword>
<feature type="compositionally biased region" description="Basic and acidic residues" evidence="1">
    <location>
        <begin position="232"/>
        <end position="246"/>
    </location>
</feature>
<dbReference type="AlphaFoldDB" id="A0A5J9UU19"/>
<dbReference type="Pfam" id="PF08387">
    <property type="entry name" value="FBD"/>
    <property type="match status" value="1"/>
</dbReference>
<reference evidence="3 4" key="1">
    <citation type="journal article" date="2019" name="Sci. Rep.">
        <title>A high-quality genome of Eragrostis curvula grass provides insights into Poaceae evolution and supports new strategies to enhance forage quality.</title>
        <authorList>
            <person name="Carballo J."/>
            <person name="Santos B.A.C.M."/>
            <person name="Zappacosta D."/>
            <person name="Garbus I."/>
            <person name="Selva J.P."/>
            <person name="Gallo C.A."/>
            <person name="Diaz A."/>
            <person name="Albertini E."/>
            <person name="Caccamo M."/>
            <person name="Echenique V."/>
        </authorList>
    </citation>
    <scope>NUCLEOTIDE SEQUENCE [LARGE SCALE GENOMIC DNA]</scope>
    <source>
        <strain evidence="4">cv. Victoria</strain>
        <tissue evidence="3">Leaf</tissue>
    </source>
</reference>
<comment type="caution">
    <text evidence="3">The sequence shown here is derived from an EMBL/GenBank/DDBJ whole genome shotgun (WGS) entry which is preliminary data.</text>
</comment>
<dbReference type="SMART" id="SM00579">
    <property type="entry name" value="FBD"/>
    <property type="match status" value="1"/>
</dbReference>
<protein>
    <recommendedName>
        <fullName evidence="2">FBD domain-containing protein</fullName>
    </recommendedName>
</protein>
<dbReference type="Pfam" id="PF24758">
    <property type="entry name" value="LRR_At5g56370"/>
    <property type="match status" value="1"/>
</dbReference>
<dbReference type="InterPro" id="IPR032675">
    <property type="entry name" value="LRR_dom_sf"/>
</dbReference>
<feature type="non-terminal residue" evidence="3">
    <location>
        <position position="1"/>
    </location>
</feature>
<dbReference type="InterPro" id="IPR006566">
    <property type="entry name" value="FBD"/>
</dbReference>
<evidence type="ECO:0000313" key="4">
    <source>
        <dbReference type="Proteomes" id="UP000324897"/>
    </source>
</evidence>
<gene>
    <name evidence="3" type="ORF">EJB05_29603</name>
</gene>
<dbReference type="Proteomes" id="UP000324897">
    <property type="component" value="Chromosome 2"/>
</dbReference>
<dbReference type="InterPro" id="IPR055411">
    <property type="entry name" value="LRR_FXL15/At3g58940/PEG3-like"/>
</dbReference>
<organism evidence="3 4">
    <name type="scientific">Eragrostis curvula</name>
    <name type="common">weeping love grass</name>
    <dbReference type="NCBI Taxonomy" id="38414"/>
    <lineage>
        <taxon>Eukaryota</taxon>
        <taxon>Viridiplantae</taxon>
        <taxon>Streptophyta</taxon>
        <taxon>Embryophyta</taxon>
        <taxon>Tracheophyta</taxon>
        <taxon>Spermatophyta</taxon>
        <taxon>Magnoliopsida</taxon>
        <taxon>Liliopsida</taxon>
        <taxon>Poales</taxon>
        <taxon>Poaceae</taxon>
        <taxon>PACMAD clade</taxon>
        <taxon>Chloridoideae</taxon>
        <taxon>Eragrostideae</taxon>
        <taxon>Eragrostidinae</taxon>
        <taxon>Eragrostis</taxon>
    </lineage>
</organism>
<feature type="compositionally biased region" description="Polar residues" evidence="1">
    <location>
        <begin position="59"/>
        <end position="69"/>
    </location>
</feature>
<proteinExistence type="predicted"/>
<feature type="compositionally biased region" description="Low complexity" evidence="1">
    <location>
        <begin position="18"/>
        <end position="31"/>
    </location>
</feature>
<evidence type="ECO:0000256" key="1">
    <source>
        <dbReference type="SAM" id="MobiDB-lite"/>
    </source>
</evidence>
<dbReference type="InterPro" id="IPR055302">
    <property type="entry name" value="F-box_dom-containing"/>
</dbReference>
<evidence type="ECO:0000313" key="3">
    <source>
        <dbReference type="EMBL" id="TVU27025.1"/>
    </source>
</evidence>
<dbReference type="SUPFAM" id="SSF52047">
    <property type="entry name" value="RNI-like"/>
    <property type="match status" value="1"/>
</dbReference>
<feature type="region of interest" description="Disordered" evidence="1">
    <location>
        <begin position="1"/>
        <end position="271"/>
    </location>
</feature>
<feature type="region of interest" description="Disordered" evidence="1">
    <location>
        <begin position="289"/>
        <end position="329"/>
    </location>
</feature>
<dbReference type="Gene3D" id="3.80.10.10">
    <property type="entry name" value="Ribonuclease Inhibitor"/>
    <property type="match status" value="1"/>
</dbReference>
<evidence type="ECO:0000259" key="2">
    <source>
        <dbReference type="SMART" id="SM00579"/>
    </source>
</evidence>
<feature type="compositionally biased region" description="Basic and acidic residues" evidence="1">
    <location>
        <begin position="296"/>
        <end position="310"/>
    </location>
</feature>
<feature type="compositionally biased region" description="Low complexity" evidence="1">
    <location>
        <begin position="76"/>
        <end position="89"/>
    </location>
</feature>
<dbReference type="EMBL" id="RWGY01000013">
    <property type="protein sequence ID" value="TVU27025.1"/>
    <property type="molecule type" value="Genomic_DNA"/>
</dbReference>
<feature type="compositionally biased region" description="Low complexity" evidence="1">
    <location>
        <begin position="104"/>
        <end position="120"/>
    </location>
</feature>
<sequence length="887" mass="97548">MARARGDSDPELAARLLARSPTSPDPSRSQQQPPPRAPPAARRQPPPPTITEGPGKQPVETTSAPSQRTAPPPPRRAAALHPAPGGAPLMPDARRRVRAPSPFQQQEAVASAAAALQPRQGTLVETVVARAQPPPPPTIAEGPGKQPAETTSGPSRRTAPPPPRRAAALHPAPGGAPQMPNAPAPRRRVHAPSPSQQREAVASAATALQPRQGTRVETVVARAQQPTPCTEEGEHAAAAKGEEPHHNSKQRPHRISNQCVPNSVKPPLKPSLQPRQEARVEMMVTRAQQPTPCTGEGEHAAAAKGEEPHLCSKQQRGVTYSEGDEDKENHSEECLNRVRKSPVPNTSQSVVGSISNPTYHEIIDSIAAFATNKSDELDVVRDAIMVLPKGPRSMLYSDQSSDGGDCGGVGTSTSAVIHSHARGTAGSTKPVVTFDVGLELARFGYVRSDPWKAIWEQQPLILHDADIVRAAKGIGCQVDVLKTITSVLQQHPGPVRYFRVDSCQIIKGRDQLEEWCDLLKKKQVEEVVVVNSRWPNDILDFPINDLNCESLRQLRLCFFRVSDIVIPYVDNLTTIDLCCCTISTLDLYALVDQCKSLKELDIGYYEGDIIRIDSKSLEILLVWQSTVKMISVKSALKLRRVLLAARPKKTDVGVWIDGARVLTDVWLNLSTQSITINNISFNKDSSPLPSLKRLVLNIPLLIKKERKTLLNLLKSCTKLKELTLWRNDGVSDQETFDAIYDDWPEKFKNLSCLKLHLQVFNMKDFRGGESEIAIASAVLEHAFCLKQLNLEADVNSSDETVFDRSKRDLQMTVQASPSAVVNYGTVHNDVDSTDSSYRCYRFFLRFEPRIHDILILHDNLGFFLQILHILLIRTGGLSMEEAAQSKY</sequence>
<feature type="domain" description="FBD" evidence="2">
    <location>
        <begin position="751"/>
        <end position="824"/>
    </location>
</feature>
<feature type="compositionally biased region" description="Low complexity" evidence="1">
    <location>
        <begin position="165"/>
        <end position="177"/>
    </location>
</feature>
<dbReference type="OrthoDB" id="685110at2759"/>